<sequence length="340" mass="38796">MGGLVIKKMYLLSRQDDSISSLAKRLHSIYFLATPHRGSDSAKLLKNILQMASSNRAYIDDLDRNSGAIQSINDAFRNFSGEVKLWSFYETQKLNIGMINRLIVDPDSAILGYKEEMQIPMNADHRSICKFESPTDPNYVVIRNSLASTVNDILKEQAALKPDSLEKIIELKKYLGVSSTYEDDLMTVQDARVSAMQTQDEHLKDANDASLWRKLFVNCILQVQFTSQFWVIDAVDDLVEEKSRCFNVDSDDHRKALVQKVIDKAQGSFLWTILVLEEISNAYSKEEIESILQELPPKMEDLYYRTLQSMSRLHRGKQLAKAILTWTRRNEASPDSATTL</sequence>
<evidence type="ECO:0000256" key="6">
    <source>
        <dbReference type="ARBA" id="ARBA00023136"/>
    </source>
</evidence>
<protein>
    <submittedName>
        <fullName evidence="7">Uncharacterized protein</fullName>
    </submittedName>
</protein>
<keyword evidence="8" id="KW-1185">Reference proteome</keyword>
<evidence type="ECO:0000256" key="5">
    <source>
        <dbReference type="ARBA" id="ARBA00023128"/>
    </source>
</evidence>
<accession>A0ABR1PB83</accession>
<gene>
    <name evidence="7" type="ORF">SLS63_005495</name>
</gene>
<dbReference type="InterPro" id="IPR052374">
    <property type="entry name" value="SERAC1"/>
</dbReference>
<keyword evidence="5" id="KW-0496">Mitochondrion</keyword>
<comment type="caution">
    <text evidence="7">The sequence shown here is derived from an EMBL/GenBank/DDBJ whole genome shotgun (WGS) entry which is preliminary data.</text>
</comment>
<keyword evidence="6" id="KW-0472">Membrane</keyword>
<evidence type="ECO:0000313" key="7">
    <source>
        <dbReference type="EMBL" id="KAK7731220.1"/>
    </source>
</evidence>
<evidence type="ECO:0000256" key="2">
    <source>
        <dbReference type="ARBA" id="ARBA00004240"/>
    </source>
</evidence>
<evidence type="ECO:0000313" key="8">
    <source>
        <dbReference type="Proteomes" id="UP001430848"/>
    </source>
</evidence>
<dbReference type="SUPFAM" id="SSF53474">
    <property type="entry name" value="alpha/beta-Hydrolases"/>
    <property type="match status" value="1"/>
</dbReference>
<reference evidence="7 8" key="1">
    <citation type="submission" date="2024-02" db="EMBL/GenBank/DDBJ databases">
        <title>De novo assembly and annotation of 12 fungi associated with fruit tree decline syndrome in Ontario, Canada.</title>
        <authorList>
            <person name="Sulman M."/>
            <person name="Ellouze W."/>
            <person name="Ilyukhin E."/>
        </authorList>
    </citation>
    <scope>NUCLEOTIDE SEQUENCE [LARGE SCALE GENOMIC DNA]</scope>
    <source>
        <strain evidence="7 8">M169</strain>
    </source>
</reference>
<dbReference type="Gene3D" id="3.40.50.1820">
    <property type="entry name" value="alpha/beta hydrolase"/>
    <property type="match status" value="1"/>
</dbReference>
<dbReference type="InterPro" id="IPR029058">
    <property type="entry name" value="AB_hydrolase_fold"/>
</dbReference>
<organism evidence="7 8">
    <name type="scientific">Diaporthe eres</name>
    <name type="common">Phomopsis oblonga</name>
    <dbReference type="NCBI Taxonomy" id="83184"/>
    <lineage>
        <taxon>Eukaryota</taxon>
        <taxon>Fungi</taxon>
        <taxon>Dikarya</taxon>
        <taxon>Ascomycota</taxon>
        <taxon>Pezizomycotina</taxon>
        <taxon>Sordariomycetes</taxon>
        <taxon>Sordariomycetidae</taxon>
        <taxon>Diaporthales</taxon>
        <taxon>Diaporthaceae</taxon>
        <taxon>Diaporthe</taxon>
        <taxon>Diaporthe eres species complex</taxon>
    </lineage>
</organism>
<evidence type="ECO:0000256" key="4">
    <source>
        <dbReference type="ARBA" id="ARBA00022824"/>
    </source>
</evidence>
<name>A0ABR1PB83_DIAER</name>
<evidence type="ECO:0000256" key="3">
    <source>
        <dbReference type="ARBA" id="ARBA00004370"/>
    </source>
</evidence>
<evidence type="ECO:0000256" key="1">
    <source>
        <dbReference type="ARBA" id="ARBA00004173"/>
    </source>
</evidence>
<dbReference type="EMBL" id="JAKNSF020000023">
    <property type="protein sequence ID" value="KAK7731220.1"/>
    <property type="molecule type" value="Genomic_DNA"/>
</dbReference>
<comment type="subcellular location">
    <subcellularLocation>
        <location evidence="2">Endoplasmic reticulum</location>
    </subcellularLocation>
    <subcellularLocation>
        <location evidence="3">Membrane</location>
    </subcellularLocation>
    <subcellularLocation>
        <location evidence="1">Mitochondrion</location>
    </subcellularLocation>
</comment>
<dbReference type="Proteomes" id="UP001430848">
    <property type="component" value="Unassembled WGS sequence"/>
</dbReference>
<dbReference type="PANTHER" id="PTHR48182">
    <property type="entry name" value="PROTEIN SERAC1"/>
    <property type="match status" value="1"/>
</dbReference>
<proteinExistence type="predicted"/>
<dbReference type="PANTHER" id="PTHR48182:SF2">
    <property type="entry name" value="PROTEIN SERAC1"/>
    <property type="match status" value="1"/>
</dbReference>
<keyword evidence="4" id="KW-0256">Endoplasmic reticulum</keyword>